<keyword evidence="2 9" id="KW-0812">Transmembrane</keyword>
<evidence type="ECO:0000313" key="11">
    <source>
        <dbReference type="EMBL" id="WAQ95199.1"/>
    </source>
</evidence>
<evidence type="ECO:0000256" key="7">
    <source>
        <dbReference type="ARBA" id="ARBA00023180"/>
    </source>
</evidence>
<feature type="domain" description="Cadherin" evidence="10">
    <location>
        <begin position="3"/>
        <end position="101"/>
    </location>
</feature>
<sequence>CLPVGSLLHAFTYIDNDTDLHNNAKAEFNISQYQEPLKSIRDNFDLYTNGSLYLKAPQDVNKKSSYQFSIQLTDKGLPPLSSDKKLITVKIIDVNNHLPTFKYNRTEMSLKENSTQDLSIGQVTAYDEDTESRQCYSFKETTNMTSYFYLNKTNGKINNTKPVDYEVNHVIKFTIHVEDCTANTNATCNGSRNEEEERKQIAEIDVIINVIDVNDNPPSFIKERIATGMVHGTEPGDILGLKLKNESYVKDMDSKRNAADSWHFSNDGNVSLSQGLLAYLQPGTGVENCTDGQKHLFCVTPNGTIISNKIIDETLAGYFTVPIIVRDKAGFDKANVTIYLISRFQILTMIIRGNKEQVSVNIDQIMSEYSAITGKTFVYDKLSNHKKSNGDVVTTSSDLEFHVVDPETQKVLEAQQVYDILEQVSDDARLINVMNRYNIESTIQALSETGNTKEDQTKKTFFILVGVTVAEALIISVIIYVSLVTKNKYKRKLKASNIKPLDHVQLEQLEEKTAAIPGSNMYAKTYNPLLNAKIDSKKISGDIDSDSGQSDDVDMDDNEVGEAVDRDTVYDRMEEKEATMDLYNDDTRHAVSSEDLLGATLQLHAQNKSVESLDRLDADSTFETLDSRDAFAYINETYEDMESTEI</sequence>
<dbReference type="SUPFAM" id="SSF49313">
    <property type="entry name" value="Cadherin-like"/>
    <property type="match status" value="3"/>
</dbReference>
<keyword evidence="4 8" id="KW-0106">Calcium</keyword>
<keyword evidence="3" id="KW-0677">Repeat</keyword>
<keyword evidence="12" id="KW-1185">Reference proteome</keyword>
<dbReference type="Proteomes" id="UP001164746">
    <property type="component" value="Chromosome 2"/>
</dbReference>
<dbReference type="PANTHER" id="PTHR24028:SF146">
    <property type="entry name" value="CADHERIN 96CB, ISOFORM D-RELATED"/>
    <property type="match status" value="1"/>
</dbReference>
<dbReference type="SMART" id="SM00112">
    <property type="entry name" value="CA"/>
    <property type="match status" value="2"/>
</dbReference>
<protein>
    <submittedName>
        <fullName evidence="11">CAD87-like protein</fullName>
    </submittedName>
</protein>
<feature type="non-terminal residue" evidence="11">
    <location>
        <position position="646"/>
    </location>
</feature>
<dbReference type="Pfam" id="PF00028">
    <property type="entry name" value="Cadherin"/>
    <property type="match status" value="1"/>
</dbReference>
<evidence type="ECO:0000256" key="5">
    <source>
        <dbReference type="ARBA" id="ARBA00022989"/>
    </source>
</evidence>
<keyword evidence="7" id="KW-0325">Glycoprotein</keyword>
<evidence type="ECO:0000256" key="6">
    <source>
        <dbReference type="ARBA" id="ARBA00023136"/>
    </source>
</evidence>
<accession>A0ABY7DD26</accession>
<dbReference type="InterPro" id="IPR002126">
    <property type="entry name" value="Cadherin-like_dom"/>
</dbReference>
<evidence type="ECO:0000256" key="3">
    <source>
        <dbReference type="ARBA" id="ARBA00022737"/>
    </source>
</evidence>
<feature type="domain" description="Cadherin" evidence="10">
    <location>
        <begin position="102"/>
        <end position="220"/>
    </location>
</feature>
<evidence type="ECO:0000256" key="2">
    <source>
        <dbReference type="ARBA" id="ARBA00022692"/>
    </source>
</evidence>
<gene>
    <name evidence="11" type="ORF">MAR_027889</name>
</gene>
<dbReference type="Gene3D" id="2.60.40.60">
    <property type="entry name" value="Cadherins"/>
    <property type="match status" value="2"/>
</dbReference>
<evidence type="ECO:0000256" key="4">
    <source>
        <dbReference type="ARBA" id="ARBA00022837"/>
    </source>
</evidence>
<dbReference type="CDD" id="cd11304">
    <property type="entry name" value="Cadherin_repeat"/>
    <property type="match status" value="2"/>
</dbReference>
<dbReference type="PANTHER" id="PTHR24028">
    <property type="entry name" value="CADHERIN-87A"/>
    <property type="match status" value="1"/>
</dbReference>
<proteinExistence type="predicted"/>
<dbReference type="InterPro" id="IPR020894">
    <property type="entry name" value="Cadherin_CS"/>
</dbReference>
<evidence type="ECO:0000256" key="8">
    <source>
        <dbReference type="PROSITE-ProRule" id="PRU00043"/>
    </source>
</evidence>
<reference evidence="11" key="1">
    <citation type="submission" date="2022-11" db="EMBL/GenBank/DDBJ databases">
        <title>Centuries of genome instability and evolution in soft-shell clam transmissible cancer (bioRxiv).</title>
        <authorList>
            <person name="Hart S.F.M."/>
            <person name="Yonemitsu M.A."/>
            <person name="Giersch R.M."/>
            <person name="Beal B.F."/>
            <person name="Arriagada G."/>
            <person name="Davis B.W."/>
            <person name="Ostrander E.A."/>
            <person name="Goff S.P."/>
            <person name="Metzger M.J."/>
        </authorList>
    </citation>
    <scope>NUCLEOTIDE SEQUENCE</scope>
    <source>
        <strain evidence="11">MELC-2E11</strain>
        <tissue evidence="11">Siphon/mantle</tissue>
    </source>
</reference>
<evidence type="ECO:0000256" key="1">
    <source>
        <dbReference type="ARBA" id="ARBA00004167"/>
    </source>
</evidence>
<dbReference type="PRINTS" id="PR00205">
    <property type="entry name" value="CADHERIN"/>
</dbReference>
<dbReference type="EMBL" id="CP111013">
    <property type="protein sequence ID" value="WAQ95199.1"/>
    <property type="molecule type" value="Genomic_DNA"/>
</dbReference>
<name>A0ABY7DD26_MYAAR</name>
<comment type="subcellular location">
    <subcellularLocation>
        <location evidence="1">Membrane</location>
        <topology evidence="1">Single-pass membrane protein</topology>
    </subcellularLocation>
</comment>
<feature type="transmembrane region" description="Helical" evidence="9">
    <location>
        <begin position="461"/>
        <end position="484"/>
    </location>
</feature>
<keyword evidence="5 9" id="KW-1133">Transmembrane helix</keyword>
<organism evidence="11 12">
    <name type="scientific">Mya arenaria</name>
    <name type="common">Soft-shell clam</name>
    <dbReference type="NCBI Taxonomy" id="6604"/>
    <lineage>
        <taxon>Eukaryota</taxon>
        <taxon>Metazoa</taxon>
        <taxon>Spiralia</taxon>
        <taxon>Lophotrochozoa</taxon>
        <taxon>Mollusca</taxon>
        <taxon>Bivalvia</taxon>
        <taxon>Autobranchia</taxon>
        <taxon>Heteroconchia</taxon>
        <taxon>Euheterodonta</taxon>
        <taxon>Imparidentia</taxon>
        <taxon>Neoheterodontei</taxon>
        <taxon>Myida</taxon>
        <taxon>Myoidea</taxon>
        <taxon>Myidae</taxon>
        <taxon>Mya</taxon>
    </lineage>
</organism>
<evidence type="ECO:0000256" key="9">
    <source>
        <dbReference type="SAM" id="Phobius"/>
    </source>
</evidence>
<evidence type="ECO:0000259" key="10">
    <source>
        <dbReference type="PROSITE" id="PS50268"/>
    </source>
</evidence>
<evidence type="ECO:0000313" key="12">
    <source>
        <dbReference type="Proteomes" id="UP001164746"/>
    </source>
</evidence>
<dbReference type="InterPro" id="IPR050174">
    <property type="entry name" value="Protocadherin/Cadherin-CA"/>
</dbReference>
<dbReference type="PROSITE" id="PS00232">
    <property type="entry name" value="CADHERIN_1"/>
    <property type="match status" value="1"/>
</dbReference>
<dbReference type="PROSITE" id="PS50268">
    <property type="entry name" value="CADHERIN_2"/>
    <property type="match status" value="2"/>
</dbReference>
<dbReference type="InterPro" id="IPR015919">
    <property type="entry name" value="Cadherin-like_sf"/>
</dbReference>
<keyword evidence="6 9" id="KW-0472">Membrane</keyword>